<dbReference type="STRING" id="1448308.A0A2T2P7I3"/>
<evidence type="ECO:0000313" key="2">
    <source>
        <dbReference type="EMBL" id="PSN73632.1"/>
    </source>
</evidence>
<keyword evidence="3" id="KW-1185">Reference proteome</keyword>
<dbReference type="AlphaFoldDB" id="A0A2T2P7I3"/>
<proteinExistence type="predicted"/>
<organism evidence="2 3">
    <name type="scientific">Corynespora cassiicola Philippines</name>
    <dbReference type="NCBI Taxonomy" id="1448308"/>
    <lineage>
        <taxon>Eukaryota</taxon>
        <taxon>Fungi</taxon>
        <taxon>Dikarya</taxon>
        <taxon>Ascomycota</taxon>
        <taxon>Pezizomycotina</taxon>
        <taxon>Dothideomycetes</taxon>
        <taxon>Pleosporomycetidae</taxon>
        <taxon>Pleosporales</taxon>
        <taxon>Corynesporascaceae</taxon>
        <taxon>Corynespora</taxon>
    </lineage>
</organism>
<feature type="compositionally biased region" description="Low complexity" evidence="1">
    <location>
        <begin position="178"/>
        <end position="210"/>
    </location>
</feature>
<dbReference type="GO" id="GO:0007131">
    <property type="term" value="P:reciprocal meiotic recombination"/>
    <property type="evidence" value="ECO:0007669"/>
    <property type="project" value="InterPro"/>
</dbReference>
<feature type="region of interest" description="Disordered" evidence="1">
    <location>
        <begin position="172"/>
        <end position="282"/>
    </location>
</feature>
<dbReference type="InterPro" id="IPR004354">
    <property type="entry name" value="Meiotic_Rec114"/>
</dbReference>
<feature type="compositionally biased region" description="Polar residues" evidence="1">
    <location>
        <begin position="328"/>
        <end position="345"/>
    </location>
</feature>
<evidence type="ECO:0000313" key="3">
    <source>
        <dbReference type="Proteomes" id="UP000240883"/>
    </source>
</evidence>
<gene>
    <name evidence="2" type="ORF">BS50DRAFT_569130</name>
</gene>
<dbReference type="Pfam" id="PF03525">
    <property type="entry name" value="Meiotic_rec114"/>
    <property type="match status" value="1"/>
</dbReference>
<feature type="region of interest" description="Disordered" evidence="1">
    <location>
        <begin position="295"/>
        <end position="351"/>
    </location>
</feature>
<protein>
    <submittedName>
        <fullName evidence="2">Uncharacterized protein</fullName>
    </submittedName>
</protein>
<sequence>MIEIENLIDHANIIAREKEERGQAIDPDGLPIVAIVRSPAVAIRYSLQGPPYQWRRIQMRFTTSADYETVVNHLRFLGLHMRTQPARPQTGTTAATTHVSGNHGSVFSFPNLQIQELRPQTAGMAVDSYSPCPSTFDLSKPVPLEYTNTNSLAFTSPSTPRYEQHHLCQSDTAGLPESLQPPQYLTQPSSSSSRPSSSSSQISPVRSLPSGLTSFEKRFPKTTSSSVFADRPATCEGTVPPRRQLPFEKPSTPVSSGSDSHRPGSASMPPPLRPASSYGDSRTVATARAIGDAIDFAPLPRPTPVQKRARSSSNTSVGISCDRPPSPLSSNVRGNLHESSTTPPLSSHDRAASIEDGFNTSEARVLAAITATTEANTRGLAEYASLSNQQRALQLNNFILQHLEDDNFLALAQDMEVCWGRLALR</sequence>
<dbReference type="OrthoDB" id="5360255at2759"/>
<evidence type="ECO:0000256" key="1">
    <source>
        <dbReference type="SAM" id="MobiDB-lite"/>
    </source>
</evidence>
<name>A0A2T2P7I3_CORCC</name>
<accession>A0A2T2P7I3</accession>
<dbReference type="Proteomes" id="UP000240883">
    <property type="component" value="Unassembled WGS sequence"/>
</dbReference>
<reference evidence="2 3" key="1">
    <citation type="journal article" date="2018" name="Front. Microbiol.">
        <title>Genome-Wide Analysis of Corynespora cassiicola Leaf Fall Disease Putative Effectors.</title>
        <authorList>
            <person name="Lopez D."/>
            <person name="Ribeiro S."/>
            <person name="Label P."/>
            <person name="Fumanal B."/>
            <person name="Venisse J.S."/>
            <person name="Kohler A."/>
            <person name="de Oliveira R.R."/>
            <person name="Labutti K."/>
            <person name="Lipzen A."/>
            <person name="Lail K."/>
            <person name="Bauer D."/>
            <person name="Ohm R.A."/>
            <person name="Barry K.W."/>
            <person name="Spatafora J."/>
            <person name="Grigoriev I.V."/>
            <person name="Martin F.M."/>
            <person name="Pujade-Renaud V."/>
        </authorList>
    </citation>
    <scope>NUCLEOTIDE SEQUENCE [LARGE SCALE GENOMIC DNA]</scope>
    <source>
        <strain evidence="2 3">Philippines</strain>
    </source>
</reference>
<dbReference type="EMBL" id="KZ678129">
    <property type="protein sequence ID" value="PSN73632.1"/>
    <property type="molecule type" value="Genomic_DNA"/>
</dbReference>